<evidence type="ECO:0000256" key="3">
    <source>
        <dbReference type="ARBA" id="ARBA00023237"/>
    </source>
</evidence>
<dbReference type="PANTHER" id="PTHR30329:SF21">
    <property type="entry name" value="LIPOPROTEIN YIAD-RELATED"/>
    <property type="match status" value="1"/>
</dbReference>
<comment type="subcellular location">
    <subcellularLocation>
        <location evidence="1">Cell outer membrane</location>
    </subcellularLocation>
</comment>
<keyword evidence="6" id="KW-0732">Signal</keyword>
<dbReference type="InterPro" id="IPR036737">
    <property type="entry name" value="OmpA-like_sf"/>
</dbReference>
<feature type="region of interest" description="Disordered" evidence="5">
    <location>
        <begin position="159"/>
        <end position="194"/>
    </location>
</feature>
<comment type="caution">
    <text evidence="9">The sequence shown here is derived from an EMBL/GenBank/DDBJ whole genome shotgun (WGS) entry which is preliminary data.</text>
</comment>
<reference evidence="10 11" key="2">
    <citation type="submission" date="2016-05" db="EMBL/GenBank/DDBJ databases">
        <title>Draft genome sequences of four strains of Ehrlichia ruminantium, a tick-borne pathogen of ruminants, isolated from Zimbabwe, The Gambia and Ghana.</title>
        <authorList>
            <person name="Nakao R."/>
            <person name="Jongejan F."/>
            <person name="Sugimoto C."/>
        </authorList>
    </citation>
    <scope>NUCLEOTIDE SEQUENCE [LARGE SCALE GENOMIC DNA]</scope>
    <source>
        <strain evidence="10">Kerr Seringe</strain>
        <strain evidence="11">Pokoase 417</strain>
    </source>
</reference>
<dbReference type="Gene3D" id="3.30.1330.60">
    <property type="entry name" value="OmpA-like domain"/>
    <property type="match status" value="1"/>
</dbReference>
<evidence type="ECO:0000256" key="1">
    <source>
        <dbReference type="ARBA" id="ARBA00004442"/>
    </source>
</evidence>
<feature type="chain" id="PRO_5010452125" evidence="6">
    <location>
        <begin position="20"/>
        <end position="217"/>
    </location>
</feature>
<feature type="signal peptide" evidence="6">
    <location>
        <begin position="1"/>
        <end position="19"/>
    </location>
</feature>
<dbReference type="CDD" id="cd07185">
    <property type="entry name" value="OmpA_C-like"/>
    <property type="match status" value="1"/>
</dbReference>
<feature type="domain" description="OmpA-like" evidence="7">
    <location>
        <begin position="34"/>
        <end position="158"/>
    </location>
</feature>
<dbReference type="GO" id="GO:0009279">
    <property type="term" value="C:cell outer membrane"/>
    <property type="evidence" value="ECO:0007669"/>
    <property type="project" value="UniProtKB-SubCell"/>
</dbReference>
<dbReference type="AlphaFoldDB" id="A0A170T3D6"/>
<dbReference type="SUPFAM" id="SSF103088">
    <property type="entry name" value="OmpA-like"/>
    <property type="match status" value="1"/>
</dbReference>
<dbReference type="InterPro" id="IPR006664">
    <property type="entry name" value="OMP_bac"/>
</dbReference>
<evidence type="ECO:0000313" key="9">
    <source>
        <dbReference type="EMBL" id="GAT78561.1"/>
    </source>
</evidence>
<dbReference type="InterPro" id="IPR050330">
    <property type="entry name" value="Bact_OuterMem_StrucFunc"/>
</dbReference>
<evidence type="ECO:0000313" key="8">
    <source>
        <dbReference type="EMBL" id="GAT77431.1"/>
    </source>
</evidence>
<name>A0A170T3D6_EHRRU</name>
<dbReference type="PRINTS" id="PR01021">
    <property type="entry name" value="OMPADOMAIN"/>
</dbReference>
<evidence type="ECO:0000256" key="4">
    <source>
        <dbReference type="PROSITE-ProRule" id="PRU00473"/>
    </source>
</evidence>
<sequence length="217" mass="24412">MRYQLIVANLILLCLTLNGCHFNSKHVPLVNVHNLFSNIKAIDKVYFDLDKTVIKDSDKVLLEKLVQKAQEDPTTDIIIVGHTDTRGTDEYNLALGEQRANAVRDFIVSCDKSLEKRITVRSKGKSEPAILVYSNNPKEAEDAHAKNRRVVITLVNNSTSTDNKVPTTTTPFNEEAHNTISKDENNTQQQAESDNINNINTQQKLEQDNNNTPEVNN</sequence>
<feature type="compositionally biased region" description="Basic and acidic residues" evidence="5">
    <location>
        <begin position="174"/>
        <end position="185"/>
    </location>
</feature>
<gene>
    <name evidence="9" type="primary">pal</name>
    <name evidence="8" type="ORF">EHRUM2_06540</name>
    <name evidence="9" type="ORF">EHRUM3_07870</name>
</gene>
<dbReference type="PANTHER" id="PTHR30329">
    <property type="entry name" value="STATOR ELEMENT OF FLAGELLAR MOTOR COMPLEX"/>
    <property type="match status" value="1"/>
</dbReference>
<protein>
    <submittedName>
        <fullName evidence="9">Peptidoglycan-associated lipoprotein</fullName>
    </submittedName>
</protein>
<dbReference type="Proteomes" id="UP000092677">
    <property type="component" value="Unassembled WGS sequence"/>
</dbReference>
<dbReference type="PROSITE" id="PS51123">
    <property type="entry name" value="OMPA_2"/>
    <property type="match status" value="1"/>
</dbReference>
<reference evidence="9" key="1">
    <citation type="journal article" date="2016" name="Genome Announc.">
        <title>Draft Genome Sequences of Three Strains of Ehrlichia ruminantium, a Tick-Borne Pathogen of Ruminants, Isolated from Zimbabwe, The Gambia, and Ghana.</title>
        <authorList>
            <person name="Nakao R."/>
            <person name="Jongejan F."/>
            <person name="Sugimoto C."/>
        </authorList>
    </citation>
    <scope>NUCLEOTIDE SEQUENCE</scope>
    <source>
        <strain evidence="8">Kerr Seringe</strain>
        <strain evidence="9">Pokoase 417</strain>
    </source>
</reference>
<evidence type="ECO:0000256" key="2">
    <source>
        <dbReference type="ARBA" id="ARBA00023136"/>
    </source>
</evidence>
<feature type="compositionally biased region" description="Polar residues" evidence="5">
    <location>
        <begin position="159"/>
        <end position="172"/>
    </location>
</feature>
<evidence type="ECO:0000313" key="11">
    <source>
        <dbReference type="Proteomes" id="UP000092731"/>
    </source>
</evidence>
<keyword evidence="9" id="KW-0449">Lipoprotein</keyword>
<dbReference type="RefSeq" id="WP_065432729.1">
    <property type="nucleotide sequence ID" value="NZ_BDDL01000073.1"/>
</dbReference>
<dbReference type="EMBL" id="BDDL01000073">
    <property type="protein sequence ID" value="GAT77431.1"/>
    <property type="molecule type" value="Genomic_DNA"/>
</dbReference>
<keyword evidence="2 4" id="KW-0472">Membrane</keyword>
<dbReference type="EMBL" id="BDDM01000244">
    <property type="protein sequence ID" value="GAT78561.1"/>
    <property type="molecule type" value="Genomic_DNA"/>
</dbReference>
<proteinExistence type="predicted"/>
<evidence type="ECO:0000256" key="6">
    <source>
        <dbReference type="SAM" id="SignalP"/>
    </source>
</evidence>
<dbReference type="Pfam" id="PF00691">
    <property type="entry name" value="OmpA"/>
    <property type="match status" value="1"/>
</dbReference>
<evidence type="ECO:0000256" key="5">
    <source>
        <dbReference type="SAM" id="MobiDB-lite"/>
    </source>
</evidence>
<organism evidence="9 11">
    <name type="scientific">Ehrlichia ruminantium</name>
    <name type="common">heartwater rickettsia</name>
    <name type="synonym">Cowdria ruminantium</name>
    <dbReference type="NCBI Taxonomy" id="779"/>
    <lineage>
        <taxon>Bacteria</taxon>
        <taxon>Pseudomonadati</taxon>
        <taxon>Pseudomonadota</taxon>
        <taxon>Alphaproteobacteria</taxon>
        <taxon>Rickettsiales</taxon>
        <taxon>Anaplasmataceae</taxon>
        <taxon>Ehrlichia</taxon>
    </lineage>
</organism>
<accession>A0A170T3D6</accession>
<dbReference type="InterPro" id="IPR006665">
    <property type="entry name" value="OmpA-like"/>
</dbReference>
<evidence type="ECO:0000259" key="7">
    <source>
        <dbReference type="PROSITE" id="PS51123"/>
    </source>
</evidence>
<evidence type="ECO:0000313" key="10">
    <source>
        <dbReference type="Proteomes" id="UP000092677"/>
    </source>
</evidence>
<dbReference type="STRING" id="779.GCA_002019755_00629"/>
<keyword evidence="3" id="KW-0998">Cell outer membrane</keyword>
<dbReference type="Proteomes" id="UP000092731">
    <property type="component" value="Unassembled WGS sequence"/>
</dbReference>